<name>A0ACB8U6P7_9APHY</name>
<comment type="caution">
    <text evidence="1">The sequence shown here is derived from an EMBL/GenBank/DDBJ whole genome shotgun (WGS) entry which is preliminary data.</text>
</comment>
<proteinExistence type="predicted"/>
<accession>A0ACB8U6P7</accession>
<sequence>MRKLLAAREVWASEGDEFKHFGYVIAWEEDGKQYRVDHTDINFDLEQLKAPSPVQTEHLTTPWLDTCLEAPTTLSPSTTFIKLNSAIDFEPCRPTLLQERMRREIEAYMKLFRSPHPNICPFYGCVRDDSHRVSALALKHIPHRLPFVWGGTELPVSKLSILRGIRRGLDHLHSLGIVHNDINRTNISLDELFRPVIVDFGSARGEGEELGFGGIGRTSGWCRKSEFSLKENDIFGLGLTAKWLDGWEADPASQIESTEPCSWTEHYLAPKIIAIGATSSKLYSSILSGAFYMGARIALLNDDPLSTSFQVPPPLLNERFTFVSAHSRNEFVEAWTRAAEGLRSDETDVAFFPITSDILCEDSDELQQLEAMISSIPPNLRHRRMQPCLILFDTNSTIATRRDLRRLEVVLSTLVQDWDDTSDVFRNFALIQPGGWFSWNRLRVYLWQTSETAGSCFGTTPHFVRSDKLIDFVLEPPEVQQGVVWSGSVGALVRSVVRVDDLTLFTVVAAQAALTFYLFRNFV</sequence>
<reference evidence="1" key="1">
    <citation type="journal article" date="2021" name="Environ. Microbiol.">
        <title>Gene family expansions and transcriptome signatures uncover fungal adaptations to wood decay.</title>
        <authorList>
            <person name="Hage H."/>
            <person name="Miyauchi S."/>
            <person name="Viragh M."/>
            <person name="Drula E."/>
            <person name="Min B."/>
            <person name="Chaduli D."/>
            <person name="Navarro D."/>
            <person name="Favel A."/>
            <person name="Norest M."/>
            <person name="Lesage-Meessen L."/>
            <person name="Balint B."/>
            <person name="Merenyi Z."/>
            <person name="de Eugenio L."/>
            <person name="Morin E."/>
            <person name="Martinez A.T."/>
            <person name="Baldrian P."/>
            <person name="Stursova M."/>
            <person name="Martinez M.J."/>
            <person name="Novotny C."/>
            <person name="Magnuson J.K."/>
            <person name="Spatafora J.W."/>
            <person name="Maurice S."/>
            <person name="Pangilinan J."/>
            <person name="Andreopoulos W."/>
            <person name="LaButti K."/>
            <person name="Hundley H."/>
            <person name="Na H."/>
            <person name="Kuo A."/>
            <person name="Barry K."/>
            <person name="Lipzen A."/>
            <person name="Henrissat B."/>
            <person name="Riley R."/>
            <person name="Ahrendt S."/>
            <person name="Nagy L.G."/>
            <person name="Grigoriev I.V."/>
            <person name="Martin F."/>
            <person name="Rosso M.N."/>
        </authorList>
    </citation>
    <scope>NUCLEOTIDE SEQUENCE</scope>
    <source>
        <strain evidence="1">CBS 384.51</strain>
    </source>
</reference>
<evidence type="ECO:0000313" key="2">
    <source>
        <dbReference type="Proteomes" id="UP001055072"/>
    </source>
</evidence>
<organism evidence="1 2">
    <name type="scientific">Irpex rosettiformis</name>
    <dbReference type="NCBI Taxonomy" id="378272"/>
    <lineage>
        <taxon>Eukaryota</taxon>
        <taxon>Fungi</taxon>
        <taxon>Dikarya</taxon>
        <taxon>Basidiomycota</taxon>
        <taxon>Agaricomycotina</taxon>
        <taxon>Agaricomycetes</taxon>
        <taxon>Polyporales</taxon>
        <taxon>Irpicaceae</taxon>
        <taxon>Irpex</taxon>
    </lineage>
</organism>
<dbReference type="Proteomes" id="UP001055072">
    <property type="component" value="Unassembled WGS sequence"/>
</dbReference>
<gene>
    <name evidence="1" type="ORF">BDY19DRAFT_992886</name>
</gene>
<evidence type="ECO:0000313" key="1">
    <source>
        <dbReference type="EMBL" id="KAI0089940.1"/>
    </source>
</evidence>
<dbReference type="EMBL" id="MU274909">
    <property type="protein sequence ID" value="KAI0089940.1"/>
    <property type="molecule type" value="Genomic_DNA"/>
</dbReference>
<keyword evidence="2" id="KW-1185">Reference proteome</keyword>
<protein>
    <submittedName>
        <fullName evidence="1">Uncharacterized protein</fullName>
    </submittedName>
</protein>